<gene>
    <name evidence="1" type="ORF">M8818_003337</name>
</gene>
<organism evidence="1 2">
    <name type="scientific">Zalaria obscura</name>
    <dbReference type="NCBI Taxonomy" id="2024903"/>
    <lineage>
        <taxon>Eukaryota</taxon>
        <taxon>Fungi</taxon>
        <taxon>Dikarya</taxon>
        <taxon>Ascomycota</taxon>
        <taxon>Pezizomycotina</taxon>
        <taxon>Dothideomycetes</taxon>
        <taxon>Dothideomycetidae</taxon>
        <taxon>Dothideales</taxon>
        <taxon>Zalariaceae</taxon>
        <taxon>Zalaria</taxon>
    </lineage>
</organism>
<sequence length="525" mass="58406">MSAAENNLYEAPRSGEHVVDQRDLSRLDEENALREEKTPRTEPTDDDVQLVAWNGPDDPDIPFNWPTSKKWVLTITALLGTLTVLINGTAITVAAADINEEFGISDASFPNSYWPVSSWTVGGALFMMIFLPILEDVGMRLGYLVTYALFILFLIPQAVAQNFWTLVIVRFFAGGCVSVLANIICSIICDIWEGDRGRSVPMSMYITCYLVGSTIGPVIGGAIHQSLGWRWILWIQLIWTGIFYPIFFLLIAETRGPVLLRRRAKRIRAKTGKKAYTREELEGTDLWAVIRVSVKRPMYMLCTEWVVFTFTLWSAFSVGTVYVFTQSVEQVFNELYGFESYSAGYVQGAVVIGQIVGWFPVQLNSRWYFASAARNKEFPGVPIPEARLYMSILGGFVGMTGGMFVYAWTSYPQIHWIAPTIGLGMVGFGINVVVSAIADYVTDAYSKYAASVVAAIAFGENIVAAFLPLAASSMYTTLGFQWASSLLGFISLILAMAPVVLLIWGPEVRRRSPFMSQATYDARIE</sequence>
<accession>A0ACC3SGR9</accession>
<comment type="caution">
    <text evidence="1">The sequence shown here is derived from an EMBL/GenBank/DDBJ whole genome shotgun (WGS) entry which is preliminary data.</text>
</comment>
<dbReference type="Proteomes" id="UP001320706">
    <property type="component" value="Unassembled WGS sequence"/>
</dbReference>
<reference evidence="1" key="1">
    <citation type="submission" date="2024-02" db="EMBL/GenBank/DDBJ databases">
        <title>Metagenome Assembled Genome of Zalaria obscura JY119.</title>
        <authorList>
            <person name="Vighnesh L."/>
            <person name="Jagadeeshwari U."/>
            <person name="Venkata Ramana C."/>
            <person name="Sasikala C."/>
        </authorList>
    </citation>
    <scope>NUCLEOTIDE SEQUENCE</scope>
    <source>
        <strain evidence="1">JY119</strain>
    </source>
</reference>
<dbReference type="EMBL" id="JAMKPW020000014">
    <property type="protein sequence ID" value="KAK8211370.1"/>
    <property type="molecule type" value="Genomic_DNA"/>
</dbReference>
<proteinExistence type="predicted"/>
<keyword evidence="2" id="KW-1185">Reference proteome</keyword>
<protein>
    <submittedName>
        <fullName evidence="1">Uncharacterized protein</fullName>
    </submittedName>
</protein>
<evidence type="ECO:0000313" key="1">
    <source>
        <dbReference type="EMBL" id="KAK8211370.1"/>
    </source>
</evidence>
<evidence type="ECO:0000313" key="2">
    <source>
        <dbReference type="Proteomes" id="UP001320706"/>
    </source>
</evidence>
<name>A0ACC3SGR9_9PEZI</name>